<dbReference type="Pfam" id="PF01047">
    <property type="entry name" value="MarR"/>
    <property type="match status" value="1"/>
</dbReference>
<dbReference type="InterPro" id="IPR036388">
    <property type="entry name" value="WH-like_DNA-bd_sf"/>
</dbReference>
<organism evidence="2 3">
    <name type="scientific">Actinomadura alba</name>
    <dbReference type="NCBI Taxonomy" id="406431"/>
    <lineage>
        <taxon>Bacteria</taxon>
        <taxon>Bacillati</taxon>
        <taxon>Actinomycetota</taxon>
        <taxon>Actinomycetes</taxon>
        <taxon>Streptosporangiales</taxon>
        <taxon>Thermomonosporaceae</taxon>
        <taxon>Actinomadura</taxon>
    </lineage>
</organism>
<proteinExistence type="predicted"/>
<sequence length="154" mass="16698">METARALEEISRFVVRQMAALPEIGFTAIAALSMLESAGPRRITELAVDEGISQPSMTAMVSRLERHGLVERRRDPSDGRIVLVAITGAGREVIRRRRAGRVAFLSSLIGSLDPTEQRALADAAPALRHLTDHTVVAAALHAAKRATAEERGRK</sequence>
<dbReference type="SMART" id="SM00347">
    <property type="entry name" value="HTH_MARR"/>
    <property type="match status" value="1"/>
</dbReference>
<dbReference type="PANTHER" id="PTHR39515">
    <property type="entry name" value="CONSERVED PROTEIN"/>
    <property type="match status" value="1"/>
</dbReference>
<comment type="caution">
    <text evidence="2">The sequence shown here is derived from an EMBL/GenBank/DDBJ whole genome shotgun (WGS) entry which is preliminary data.</text>
</comment>
<reference evidence="2 3" key="1">
    <citation type="submission" date="2020-06" db="EMBL/GenBank/DDBJ databases">
        <title>Actinomadura xiongansis sp. nov., isolated from soil of Baiyangdian.</title>
        <authorList>
            <person name="Zhang X."/>
        </authorList>
    </citation>
    <scope>NUCLEOTIDE SEQUENCE [LARGE SCALE GENOMIC DNA]</scope>
    <source>
        <strain evidence="2 3">HBUM206468</strain>
    </source>
</reference>
<dbReference type="PROSITE" id="PS50995">
    <property type="entry name" value="HTH_MARR_2"/>
    <property type="match status" value="1"/>
</dbReference>
<accession>A0ABR7LNL3</accession>
<evidence type="ECO:0000259" key="1">
    <source>
        <dbReference type="PROSITE" id="PS50995"/>
    </source>
</evidence>
<evidence type="ECO:0000313" key="2">
    <source>
        <dbReference type="EMBL" id="MBC6466263.1"/>
    </source>
</evidence>
<dbReference type="InterPro" id="IPR000835">
    <property type="entry name" value="HTH_MarR-typ"/>
</dbReference>
<gene>
    <name evidence="2" type="ORF">HKK74_12230</name>
</gene>
<evidence type="ECO:0000313" key="3">
    <source>
        <dbReference type="Proteomes" id="UP000805614"/>
    </source>
</evidence>
<dbReference type="Gene3D" id="1.10.10.10">
    <property type="entry name" value="Winged helix-like DNA-binding domain superfamily/Winged helix DNA-binding domain"/>
    <property type="match status" value="1"/>
</dbReference>
<dbReference type="InterPro" id="IPR052526">
    <property type="entry name" value="HTH-type_Bedaq_tolerance"/>
</dbReference>
<feature type="domain" description="HTH marR-type" evidence="1">
    <location>
        <begin position="1"/>
        <end position="129"/>
    </location>
</feature>
<dbReference type="SUPFAM" id="SSF46785">
    <property type="entry name" value="Winged helix' DNA-binding domain"/>
    <property type="match status" value="1"/>
</dbReference>
<keyword evidence="3" id="KW-1185">Reference proteome</keyword>
<protein>
    <submittedName>
        <fullName evidence="2">MarR family transcriptional regulator</fullName>
    </submittedName>
</protein>
<dbReference type="Proteomes" id="UP000805614">
    <property type="component" value="Unassembled WGS sequence"/>
</dbReference>
<dbReference type="PANTHER" id="PTHR39515:SF2">
    <property type="entry name" value="HTH-TYPE TRANSCRIPTIONAL REGULATOR RV0880"/>
    <property type="match status" value="1"/>
</dbReference>
<dbReference type="InterPro" id="IPR036390">
    <property type="entry name" value="WH_DNA-bd_sf"/>
</dbReference>
<dbReference type="EMBL" id="JABVEC010000007">
    <property type="protein sequence ID" value="MBC6466263.1"/>
    <property type="molecule type" value="Genomic_DNA"/>
</dbReference>
<name>A0ABR7LNL3_9ACTN</name>